<evidence type="ECO:0008006" key="4">
    <source>
        <dbReference type="Google" id="ProtNLM"/>
    </source>
</evidence>
<protein>
    <recommendedName>
        <fullName evidence="4">Histidine kinase</fullName>
    </recommendedName>
</protein>
<feature type="transmembrane region" description="Helical" evidence="1">
    <location>
        <begin position="15"/>
        <end position="38"/>
    </location>
</feature>
<keyword evidence="1" id="KW-0472">Membrane</keyword>
<keyword evidence="1" id="KW-0812">Transmembrane</keyword>
<reference evidence="2 3" key="1">
    <citation type="submission" date="2021-04" db="EMBL/GenBank/DDBJ databases">
        <title>Draft genome sequence of Paenibacillus cisolokensis, LC2-13A.</title>
        <authorList>
            <person name="Uke A."/>
            <person name="Chhe C."/>
            <person name="Baramee S."/>
            <person name="Kosugi A."/>
        </authorList>
    </citation>
    <scope>NUCLEOTIDE SEQUENCE [LARGE SCALE GENOMIC DNA]</scope>
    <source>
        <strain evidence="2 3">LC2-13A</strain>
    </source>
</reference>
<evidence type="ECO:0000313" key="2">
    <source>
        <dbReference type="EMBL" id="GIQ64984.1"/>
    </source>
</evidence>
<gene>
    <name evidence="2" type="ORF">PACILC2_35520</name>
</gene>
<organism evidence="2 3">
    <name type="scientific">Paenibacillus cisolokensis</name>
    <dbReference type="NCBI Taxonomy" id="1658519"/>
    <lineage>
        <taxon>Bacteria</taxon>
        <taxon>Bacillati</taxon>
        <taxon>Bacillota</taxon>
        <taxon>Bacilli</taxon>
        <taxon>Bacillales</taxon>
        <taxon>Paenibacillaceae</taxon>
        <taxon>Paenibacillus</taxon>
    </lineage>
</organism>
<evidence type="ECO:0000256" key="1">
    <source>
        <dbReference type="SAM" id="Phobius"/>
    </source>
</evidence>
<proteinExistence type="predicted"/>
<dbReference type="EMBL" id="BOVJ01000115">
    <property type="protein sequence ID" value="GIQ64984.1"/>
    <property type="molecule type" value="Genomic_DNA"/>
</dbReference>
<accession>A0ABQ4NAK4</accession>
<keyword evidence="3" id="KW-1185">Reference proteome</keyword>
<name>A0ABQ4NAK4_9BACL</name>
<comment type="caution">
    <text evidence="2">The sequence shown here is derived from an EMBL/GenBank/DDBJ whole genome shotgun (WGS) entry which is preliminary data.</text>
</comment>
<dbReference type="Proteomes" id="UP000680304">
    <property type="component" value="Unassembled WGS sequence"/>
</dbReference>
<sequence>MMRAIRRPLPILAQLWAGMFLIAVLVIALTIFSITVSIRRRC</sequence>
<keyword evidence="1" id="KW-1133">Transmembrane helix</keyword>
<dbReference type="RefSeq" id="WP_280515330.1">
    <property type="nucleotide sequence ID" value="NZ_BOVJ01000115.1"/>
</dbReference>
<evidence type="ECO:0000313" key="3">
    <source>
        <dbReference type="Proteomes" id="UP000680304"/>
    </source>
</evidence>